<keyword evidence="2" id="KW-1133">Transmembrane helix</keyword>
<dbReference type="PANTHER" id="PTHR35725">
    <property type="entry name" value="CLASSICAL ARABINOGALACTAN PROTEIN 26"/>
    <property type="match status" value="1"/>
</dbReference>
<dbReference type="PaxDb" id="4097-A0A1S3Z0V5"/>
<sequence>MGSNFCFVVVAAIFIMARLISATPVEFIANPPVEVASSPFSEISPDIAPLLPSPGGVVPPASSVSSVPTIPSNPSKNPDDEMFPIGPDSAALAPSAFSPVSSALSLTVYLNIAVFVVVALVFISEVV</sequence>
<protein>
    <submittedName>
        <fullName evidence="4">Classical arabinogalactan protein 25-like</fullName>
    </submittedName>
</protein>
<dbReference type="KEGG" id="nta:107781760"/>
<feature type="chain" id="PRO_5010193679" evidence="3">
    <location>
        <begin position="23"/>
        <end position="127"/>
    </location>
</feature>
<feature type="region of interest" description="Disordered" evidence="1">
    <location>
        <begin position="62"/>
        <end position="83"/>
    </location>
</feature>
<proteinExistence type="predicted"/>
<evidence type="ECO:0000256" key="3">
    <source>
        <dbReference type="SAM" id="SignalP"/>
    </source>
</evidence>
<keyword evidence="3" id="KW-0732">Signal</keyword>
<evidence type="ECO:0000256" key="2">
    <source>
        <dbReference type="SAM" id="Phobius"/>
    </source>
</evidence>
<organism evidence="4">
    <name type="scientific">Nicotiana tabacum</name>
    <name type="common">Common tobacco</name>
    <dbReference type="NCBI Taxonomy" id="4097"/>
    <lineage>
        <taxon>Eukaryota</taxon>
        <taxon>Viridiplantae</taxon>
        <taxon>Streptophyta</taxon>
        <taxon>Embryophyta</taxon>
        <taxon>Tracheophyta</taxon>
        <taxon>Spermatophyta</taxon>
        <taxon>Magnoliopsida</taxon>
        <taxon>eudicotyledons</taxon>
        <taxon>Gunneridae</taxon>
        <taxon>Pentapetalae</taxon>
        <taxon>asterids</taxon>
        <taxon>lamiids</taxon>
        <taxon>Solanales</taxon>
        <taxon>Solanaceae</taxon>
        <taxon>Nicotianoideae</taxon>
        <taxon>Nicotianeae</taxon>
        <taxon>Nicotiana</taxon>
    </lineage>
</organism>
<reference evidence="4" key="1">
    <citation type="submission" date="2025-08" db="UniProtKB">
        <authorList>
            <consortium name="RefSeq"/>
        </authorList>
    </citation>
    <scope>IDENTIFICATION</scope>
</reference>
<gene>
    <name evidence="4" type="primary">LOC107781760</name>
</gene>
<name>A0A1S3Z0V5_TOBAC</name>
<evidence type="ECO:0000256" key="1">
    <source>
        <dbReference type="SAM" id="MobiDB-lite"/>
    </source>
</evidence>
<feature type="signal peptide" evidence="3">
    <location>
        <begin position="1"/>
        <end position="22"/>
    </location>
</feature>
<keyword evidence="2" id="KW-0812">Transmembrane</keyword>
<dbReference type="RefSeq" id="XP_016458005.1">
    <property type="nucleotide sequence ID" value="XM_016602519.1"/>
</dbReference>
<dbReference type="PANTHER" id="PTHR35725:SF3">
    <property type="entry name" value="CLASSICAL ARABINOGALACTAN PROTEIN 25"/>
    <property type="match status" value="1"/>
</dbReference>
<dbReference type="OrthoDB" id="1303993at2759"/>
<accession>A0A1S3Z0V5</accession>
<feature type="transmembrane region" description="Helical" evidence="2">
    <location>
        <begin position="103"/>
        <end position="123"/>
    </location>
</feature>
<evidence type="ECO:0000313" key="4">
    <source>
        <dbReference type="RefSeq" id="XP_016458005.1"/>
    </source>
</evidence>
<feature type="compositionally biased region" description="Low complexity" evidence="1">
    <location>
        <begin position="62"/>
        <end position="75"/>
    </location>
</feature>
<dbReference type="OMA" id="GSNFCFV"/>
<dbReference type="InterPro" id="IPR039346">
    <property type="entry name" value="AGP25/26"/>
</dbReference>
<keyword evidence="2" id="KW-0472">Membrane</keyword>
<dbReference type="AlphaFoldDB" id="A0A1S3Z0V5"/>